<proteinExistence type="predicted"/>
<evidence type="ECO:0000313" key="2">
    <source>
        <dbReference type="Proteomes" id="UP000514509"/>
    </source>
</evidence>
<dbReference type="RefSeq" id="WP_182414227.1">
    <property type="nucleotide sequence ID" value="NZ_CP055153.1"/>
</dbReference>
<accession>A0A7L7L384</accession>
<gene>
    <name evidence="1" type="ORF">HUW48_02800</name>
</gene>
<organism evidence="1 2">
    <name type="scientific">Adhaeribacter radiodurans</name>
    <dbReference type="NCBI Taxonomy" id="2745197"/>
    <lineage>
        <taxon>Bacteria</taxon>
        <taxon>Pseudomonadati</taxon>
        <taxon>Bacteroidota</taxon>
        <taxon>Cytophagia</taxon>
        <taxon>Cytophagales</taxon>
        <taxon>Hymenobacteraceae</taxon>
        <taxon>Adhaeribacter</taxon>
    </lineage>
</organism>
<reference evidence="1 2" key="1">
    <citation type="submission" date="2020-08" db="EMBL/GenBank/DDBJ databases">
        <title>Adhaeribacter dokdonensis sp. nov., isolated from the rhizosphere of Elymus tsukushiensis, a plant native to the Dokdo Islands, Republic of Korea.</title>
        <authorList>
            <person name="Ghim S.Y."/>
        </authorList>
    </citation>
    <scope>NUCLEOTIDE SEQUENCE [LARGE SCALE GENOMIC DNA]</scope>
    <source>
        <strain evidence="1 2">KUDC8001</strain>
    </source>
</reference>
<dbReference type="AlphaFoldDB" id="A0A7L7L384"/>
<name>A0A7L7L384_9BACT</name>
<dbReference type="Proteomes" id="UP000514509">
    <property type="component" value="Chromosome"/>
</dbReference>
<sequence length="62" mass="7090">MKSILKLLLLVSLMVVSRLDKQNWHLTAKANKESIPATYPVSDNNFTKVVNSPIQQFYISQK</sequence>
<keyword evidence="2" id="KW-1185">Reference proteome</keyword>
<evidence type="ECO:0000313" key="1">
    <source>
        <dbReference type="EMBL" id="QMU27025.1"/>
    </source>
</evidence>
<dbReference type="KEGG" id="add:HUW48_02800"/>
<protein>
    <submittedName>
        <fullName evidence="1">Uncharacterized protein</fullName>
    </submittedName>
</protein>
<dbReference type="EMBL" id="CP055153">
    <property type="protein sequence ID" value="QMU27025.1"/>
    <property type="molecule type" value="Genomic_DNA"/>
</dbReference>